<dbReference type="PROSITE" id="PS51841">
    <property type="entry name" value="LTD"/>
    <property type="match status" value="1"/>
</dbReference>
<evidence type="ECO:0000313" key="2">
    <source>
        <dbReference type="EMBL" id="PNP41722.1"/>
    </source>
</evidence>
<dbReference type="InterPro" id="IPR019268">
    <property type="entry name" value="DUF2278"/>
</dbReference>
<evidence type="ECO:0000259" key="1">
    <source>
        <dbReference type="PROSITE" id="PS51841"/>
    </source>
</evidence>
<dbReference type="EMBL" id="MTYH01000054">
    <property type="protein sequence ID" value="PNP41722.1"/>
    <property type="molecule type" value="Genomic_DNA"/>
</dbReference>
<dbReference type="InterPro" id="IPR036415">
    <property type="entry name" value="Lamin_tail_dom_sf"/>
</dbReference>
<evidence type="ECO:0000313" key="3">
    <source>
        <dbReference type="Proteomes" id="UP000236546"/>
    </source>
</evidence>
<comment type="caution">
    <text evidence="2">The sequence shown here is derived from an EMBL/GenBank/DDBJ whole genome shotgun (WGS) entry which is preliminary data.</text>
</comment>
<feature type="domain" description="LTD" evidence="1">
    <location>
        <begin position="243"/>
        <end position="343"/>
    </location>
</feature>
<dbReference type="Proteomes" id="UP000236546">
    <property type="component" value="Unassembled WGS sequence"/>
</dbReference>
<dbReference type="AlphaFoldDB" id="A0A2K0T877"/>
<organism evidence="2 3">
    <name type="scientific">Trichoderma gamsii</name>
    <dbReference type="NCBI Taxonomy" id="398673"/>
    <lineage>
        <taxon>Eukaryota</taxon>
        <taxon>Fungi</taxon>
        <taxon>Dikarya</taxon>
        <taxon>Ascomycota</taxon>
        <taxon>Pezizomycotina</taxon>
        <taxon>Sordariomycetes</taxon>
        <taxon>Hypocreomycetidae</taxon>
        <taxon>Hypocreales</taxon>
        <taxon>Hypocreaceae</taxon>
        <taxon>Trichoderma</taxon>
    </lineage>
</organism>
<gene>
    <name evidence="2" type="ORF">TGAMA5MH_06315</name>
</gene>
<reference evidence="2 3" key="1">
    <citation type="submission" date="2017-02" db="EMBL/GenBank/DDBJ databases">
        <title>Genomes of Trichoderma spp. with biocontrol activity.</title>
        <authorList>
            <person name="Gardiner D."/>
            <person name="Kazan K."/>
            <person name="Vos C."/>
            <person name="Harvey P."/>
        </authorList>
    </citation>
    <scope>NUCLEOTIDE SEQUENCE [LARGE SCALE GENOMIC DNA]</scope>
    <source>
        <strain evidence="2 3">A5MH</strain>
    </source>
</reference>
<protein>
    <recommendedName>
        <fullName evidence="1">LTD domain-containing protein</fullName>
    </recommendedName>
</protein>
<accession>A0A2K0T877</accession>
<sequence length="364" mass="40491">MPITNYGVWKAKPLSCKYEHEEEDRVTPHAELIFSDGHIGHARAAINIKSGDHRDSRLVYWVIQSLNHPIISELEALEYGFHSLHGGSREQSGNLRLDYIRDNMFQKRTGGLLRHDIPGKNNDIIDVLKPLTDEAISREATIYLYGSRFGNGGRREGIHNVHMNQGSGGRFMNDNGTYQDGGIFLQFEDHWKAIFLAFASQAVHTKDDPPGEGNPIPESGYCTWADFLDPEVSDEERELNDLTDTPVLISRALVNPSGPDNQPGTKPETVFLTNRTAQTVDLSEWKIRNQVGQFEKLPDGATLAAKEVSKDFKVPKCPLSNQGGIITLLNAEGFKVHGVSYTKAQAKQEGTVVSFEVNGIDHTN</sequence>
<name>A0A2K0T877_9HYPO</name>
<dbReference type="OrthoDB" id="2580841at2759"/>
<dbReference type="SUPFAM" id="SSF74853">
    <property type="entry name" value="Lamin A/C globular tail domain"/>
    <property type="match status" value="1"/>
</dbReference>
<proteinExistence type="predicted"/>
<dbReference type="InterPro" id="IPR001322">
    <property type="entry name" value="Lamin_tail_dom"/>
</dbReference>
<dbReference type="Pfam" id="PF10042">
    <property type="entry name" value="DUF2278"/>
    <property type="match status" value="1"/>
</dbReference>